<comment type="cofactor">
    <cofactor evidence="1 4">
        <name>pyridoxal 5'-phosphate</name>
        <dbReference type="ChEBI" id="CHEBI:597326"/>
    </cofactor>
</comment>
<proteinExistence type="inferred from homology"/>
<dbReference type="SUPFAM" id="SSF53383">
    <property type="entry name" value="PLP-dependent transferases"/>
    <property type="match status" value="1"/>
</dbReference>
<dbReference type="PANTHER" id="PTHR42832:SF3">
    <property type="entry name" value="L-GLUTAMINE--4-(METHYLSULFANYL)-2-OXOBUTANOATE AMINOTRANSFERASE"/>
    <property type="match status" value="1"/>
</dbReference>
<dbReference type="RefSeq" id="WP_311503410.1">
    <property type="nucleotide sequence ID" value="NZ_JAVRHK010000007.1"/>
</dbReference>
<dbReference type="GO" id="GO:0008483">
    <property type="term" value="F:transaminase activity"/>
    <property type="evidence" value="ECO:0007669"/>
    <property type="project" value="UniProtKB-KW"/>
</dbReference>
<dbReference type="InterPro" id="IPR004838">
    <property type="entry name" value="NHTrfase_class1_PyrdxlP-BS"/>
</dbReference>
<feature type="domain" description="Aminotransferase class I/classII large" evidence="5">
    <location>
        <begin position="32"/>
        <end position="380"/>
    </location>
</feature>
<dbReference type="InterPro" id="IPR015421">
    <property type="entry name" value="PyrdxlP-dep_Trfase_major"/>
</dbReference>
<dbReference type="PROSITE" id="PS00105">
    <property type="entry name" value="AA_TRANSFER_CLASS_1"/>
    <property type="match status" value="1"/>
</dbReference>
<evidence type="ECO:0000256" key="2">
    <source>
        <dbReference type="ARBA" id="ARBA00022576"/>
    </source>
</evidence>
<dbReference type="InterPro" id="IPR015424">
    <property type="entry name" value="PyrdxlP-dep_Trfase"/>
</dbReference>
<evidence type="ECO:0000256" key="4">
    <source>
        <dbReference type="RuleBase" id="RU000481"/>
    </source>
</evidence>
<gene>
    <name evidence="6" type="ORF">RM539_10800</name>
</gene>
<evidence type="ECO:0000256" key="3">
    <source>
        <dbReference type="ARBA" id="ARBA00022679"/>
    </source>
</evidence>
<comment type="similarity">
    <text evidence="4">Belongs to the class-I pyridoxal-phosphate-dependent aminotransferase family.</text>
</comment>
<evidence type="ECO:0000313" key="6">
    <source>
        <dbReference type="EMBL" id="MDT0677070.1"/>
    </source>
</evidence>
<dbReference type="EMBL" id="JAVRHK010000007">
    <property type="protein sequence ID" value="MDT0677070.1"/>
    <property type="molecule type" value="Genomic_DNA"/>
</dbReference>
<dbReference type="EC" id="2.6.1.-" evidence="4"/>
<name>A0ABU3D6A8_9FLAO</name>
<evidence type="ECO:0000256" key="1">
    <source>
        <dbReference type="ARBA" id="ARBA00001933"/>
    </source>
</evidence>
<dbReference type="Gene3D" id="3.40.640.10">
    <property type="entry name" value="Type I PLP-dependent aspartate aminotransferase-like (Major domain)"/>
    <property type="match status" value="1"/>
</dbReference>
<dbReference type="Gene3D" id="3.90.1150.10">
    <property type="entry name" value="Aspartate Aminotransferase, domain 1"/>
    <property type="match status" value="1"/>
</dbReference>
<reference evidence="6 7" key="1">
    <citation type="submission" date="2023-09" db="EMBL/GenBank/DDBJ databases">
        <authorList>
            <person name="Rey-Velasco X."/>
        </authorList>
    </citation>
    <scope>NUCLEOTIDE SEQUENCE [LARGE SCALE GENOMIC DNA]</scope>
    <source>
        <strain evidence="6 7">F117</strain>
    </source>
</reference>
<comment type="caution">
    <text evidence="6">The sequence shown here is derived from an EMBL/GenBank/DDBJ whole genome shotgun (WGS) entry which is preliminary data.</text>
</comment>
<sequence>MVLQARRLDNVQEYYFSGKLREVRALEAAGKPIINLGIGSPDLAPPQQVISKLNEALSNPGAHQYQPYKGTAEFRNAIRDFYKNHYSVALNAETEILPLMGSKEGITHISMAFLNEGDQVLIPNPGYPTYSSVTNLVEAEAVYYELNAEGGWLPDLKKLAEKDLSKVKLMWVNYPHMPTGASANDEFFAELIAFAKKHEILIVNDNPYSFILNDNPQSILKTEGVKEVVLELNSLSKSFNMAGWRIGMVCGSESNIDTILKVKTNMDSGMFFPLQAGAAEALRLDKKWFADQNKIYKSRKDKVLELAAALNCVPEKDQQGMFIWARVPEGKTSEGFVDELLHTYDMFTAPGFIFGSQGEGYIRFSLCTSEENIAEAVKRVKKSA</sequence>
<dbReference type="CDD" id="cd00609">
    <property type="entry name" value="AAT_like"/>
    <property type="match status" value="1"/>
</dbReference>
<dbReference type="InterPro" id="IPR015422">
    <property type="entry name" value="PyrdxlP-dep_Trfase_small"/>
</dbReference>
<dbReference type="Pfam" id="PF00155">
    <property type="entry name" value="Aminotran_1_2"/>
    <property type="match status" value="1"/>
</dbReference>
<organism evidence="6 7">
    <name type="scientific">Autumnicola musiva</name>
    <dbReference type="NCBI Taxonomy" id="3075589"/>
    <lineage>
        <taxon>Bacteria</taxon>
        <taxon>Pseudomonadati</taxon>
        <taxon>Bacteroidota</taxon>
        <taxon>Flavobacteriia</taxon>
        <taxon>Flavobacteriales</taxon>
        <taxon>Flavobacteriaceae</taxon>
        <taxon>Autumnicola</taxon>
    </lineage>
</organism>
<evidence type="ECO:0000259" key="5">
    <source>
        <dbReference type="Pfam" id="PF00155"/>
    </source>
</evidence>
<dbReference type="InterPro" id="IPR004839">
    <property type="entry name" value="Aminotransferase_I/II_large"/>
</dbReference>
<evidence type="ECO:0000313" key="7">
    <source>
        <dbReference type="Proteomes" id="UP001262582"/>
    </source>
</evidence>
<dbReference type="InterPro" id="IPR050881">
    <property type="entry name" value="LL-DAP_aminotransferase"/>
</dbReference>
<keyword evidence="3 4" id="KW-0808">Transferase</keyword>
<keyword evidence="7" id="KW-1185">Reference proteome</keyword>
<protein>
    <recommendedName>
        <fullName evidence="4">Aminotransferase</fullName>
        <ecNumber evidence="4">2.6.1.-</ecNumber>
    </recommendedName>
</protein>
<keyword evidence="2 4" id="KW-0032">Aminotransferase</keyword>
<accession>A0ABU3D6A8</accession>
<dbReference type="PANTHER" id="PTHR42832">
    <property type="entry name" value="AMINO ACID AMINOTRANSFERASE"/>
    <property type="match status" value="1"/>
</dbReference>
<dbReference type="Proteomes" id="UP001262582">
    <property type="component" value="Unassembled WGS sequence"/>
</dbReference>